<dbReference type="Gene3D" id="6.10.140.1710">
    <property type="match status" value="1"/>
</dbReference>
<keyword evidence="7" id="KW-0647">Proteasome</keyword>
<name>A0A177A9B8_9PEZI</name>
<feature type="region of interest" description="Disordered" evidence="4">
    <location>
        <begin position="1"/>
        <end position="23"/>
    </location>
</feature>
<dbReference type="Pfam" id="PF17820">
    <property type="entry name" value="PDZ_6"/>
    <property type="match status" value="1"/>
</dbReference>
<dbReference type="PANTHER" id="PTHR12651">
    <property type="entry name" value="26S PROTEASOME NON-ATPASE REGULATORY SUBUNIT 9"/>
    <property type="match status" value="1"/>
</dbReference>
<protein>
    <recommendedName>
        <fullName evidence="3">Probable 26S proteasome regulatory subunit p27</fullName>
    </recommendedName>
</protein>
<dbReference type="GO" id="GO:0005737">
    <property type="term" value="C:cytoplasm"/>
    <property type="evidence" value="ECO:0007669"/>
    <property type="project" value="TreeGrafter"/>
</dbReference>
<dbReference type="PANTHER" id="PTHR12651:SF1">
    <property type="entry name" value="26S PROTEASOME NON-ATPASE REGULATORY SUBUNIT 9"/>
    <property type="match status" value="1"/>
</dbReference>
<dbReference type="InterPro" id="IPR041489">
    <property type="entry name" value="PDZ_6"/>
</dbReference>
<proteinExistence type="inferred from homology"/>
<dbReference type="VEuPathDB" id="FungiDB:GMDG_01600"/>
<dbReference type="eggNOG" id="KOG3129">
    <property type="taxonomic scope" value="Eukaryota"/>
</dbReference>
<evidence type="ECO:0000256" key="3">
    <source>
        <dbReference type="ARBA" id="ARBA00068021"/>
    </source>
</evidence>
<dbReference type="InterPro" id="IPR036034">
    <property type="entry name" value="PDZ_sf"/>
</dbReference>
<dbReference type="InterPro" id="IPR040815">
    <property type="entry name" value="Nas2_N"/>
</dbReference>
<evidence type="ECO:0000256" key="4">
    <source>
        <dbReference type="SAM" id="MobiDB-lite"/>
    </source>
</evidence>
<sequence>MQNLHAPTIPSGPTTSNGGGIRTEGLTLSELQLKKEVMEAELRALGGVLESHGVDMNTNLMTPDGFPRADLDVAQIRTTRSRIIYLKNDYKALMEVIEKAVHADFEFLQANPLPESDAQREATTNGVHTTEAPRSCQPVLETPFARVNSVVESSPAEEAGLKEGDLIRNFGYVNRENNDGLRRVAECVQGNEGRNVLVKVSRGFGAERQELNLTLVPRKDWGGRGLLGCHIVPL</sequence>
<organism evidence="7">
    <name type="scientific">Pseudogymnoascus destructans</name>
    <dbReference type="NCBI Taxonomy" id="655981"/>
    <lineage>
        <taxon>Eukaryota</taxon>
        <taxon>Fungi</taxon>
        <taxon>Dikarya</taxon>
        <taxon>Ascomycota</taxon>
        <taxon>Pezizomycotina</taxon>
        <taxon>Leotiomycetes</taxon>
        <taxon>Thelebolales</taxon>
        <taxon>Thelebolaceae</taxon>
        <taxon>Pseudogymnoascus</taxon>
    </lineage>
</organism>
<evidence type="ECO:0000259" key="6">
    <source>
        <dbReference type="Pfam" id="PF18265"/>
    </source>
</evidence>
<keyword evidence="2" id="KW-0143">Chaperone</keyword>
<gene>
    <name evidence="7" type="primary">NAS2</name>
    <name evidence="7" type="ORF">VC83_05087</name>
</gene>
<evidence type="ECO:0000313" key="7">
    <source>
        <dbReference type="EMBL" id="OAF58706.1"/>
    </source>
</evidence>
<dbReference type="FunFam" id="2.30.42.10:FF:000107">
    <property type="entry name" value="26S proteasome non-ATPase regulatory subunit 9"/>
    <property type="match status" value="1"/>
</dbReference>
<evidence type="ECO:0000256" key="1">
    <source>
        <dbReference type="ARBA" id="ARBA00005256"/>
    </source>
</evidence>
<evidence type="ECO:0000259" key="5">
    <source>
        <dbReference type="Pfam" id="PF17820"/>
    </source>
</evidence>
<dbReference type="Pfam" id="PF18265">
    <property type="entry name" value="Nas2_N"/>
    <property type="match status" value="1"/>
</dbReference>
<feature type="domain" description="Nas2 N-terminal" evidence="6">
    <location>
        <begin position="28"/>
        <end position="106"/>
    </location>
</feature>
<dbReference type="Gene3D" id="2.30.42.10">
    <property type="match status" value="1"/>
</dbReference>
<dbReference type="GO" id="GO:0000502">
    <property type="term" value="C:proteasome complex"/>
    <property type="evidence" value="ECO:0007669"/>
    <property type="project" value="UniProtKB-KW"/>
</dbReference>
<dbReference type="OrthoDB" id="72325at2759"/>
<accession>A0A177A9B8</accession>
<dbReference type="SUPFAM" id="SSF50156">
    <property type="entry name" value="PDZ domain-like"/>
    <property type="match status" value="1"/>
</dbReference>
<evidence type="ECO:0000256" key="2">
    <source>
        <dbReference type="ARBA" id="ARBA00023186"/>
    </source>
</evidence>
<dbReference type="AlphaFoldDB" id="A0A177A9B8"/>
<dbReference type="EMBL" id="KV441396">
    <property type="protein sequence ID" value="OAF58706.1"/>
    <property type="molecule type" value="Genomic_DNA"/>
</dbReference>
<dbReference type="RefSeq" id="XP_024323990.1">
    <property type="nucleotide sequence ID" value="XM_024468712.1"/>
</dbReference>
<dbReference type="InterPro" id="IPR035269">
    <property type="entry name" value="PSMD9"/>
</dbReference>
<reference evidence="7" key="1">
    <citation type="submission" date="2016-03" db="EMBL/GenBank/DDBJ databases">
        <title>Updated assembly of Pseudogymnoascus destructans, the fungus causing white-nose syndrome of bats.</title>
        <authorList>
            <person name="Palmer J.M."/>
            <person name="Drees K.P."/>
            <person name="Foster J.T."/>
            <person name="Lindner D.L."/>
        </authorList>
    </citation>
    <scope>NUCLEOTIDE SEQUENCE [LARGE SCALE GENOMIC DNA]</scope>
    <source>
        <strain evidence="7">20631-21</strain>
    </source>
</reference>
<feature type="domain" description="PDZ" evidence="5">
    <location>
        <begin position="147"/>
        <end position="202"/>
    </location>
</feature>
<feature type="compositionally biased region" description="Polar residues" evidence="4">
    <location>
        <begin position="1"/>
        <end position="16"/>
    </location>
</feature>
<dbReference type="GeneID" id="36288154"/>
<comment type="similarity">
    <text evidence="1">Belongs to the proteasome subunit p27 family.</text>
</comment>
<dbReference type="Proteomes" id="UP000077154">
    <property type="component" value="Unassembled WGS sequence"/>
</dbReference>
<dbReference type="GO" id="GO:0070682">
    <property type="term" value="P:proteasome regulatory particle assembly"/>
    <property type="evidence" value="ECO:0007669"/>
    <property type="project" value="InterPro"/>
</dbReference>
<dbReference type="GO" id="GO:0005634">
    <property type="term" value="C:nucleus"/>
    <property type="evidence" value="ECO:0007669"/>
    <property type="project" value="TreeGrafter"/>
</dbReference>